<reference evidence="8 9" key="1">
    <citation type="submission" date="2017-05" db="EMBL/GenBank/DDBJ databases">
        <authorList>
            <person name="Varghese N."/>
            <person name="Submissions S."/>
        </authorList>
    </citation>
    <scope>NUCLEOTIDE SEQUENCE [LARGE SCALE GENOMIC DNA]</scope>
    <source>
        <strain evidence="8 9">DSM 26001</strain>
    </source>
</reference>
<evidence type="ECO:0000256" key="5">
    <source>
        <dbReference type="ARBA" id="ARBA00048200"/>
    </source>
</evidence>
<evidence type="ECO:0000313" key="8">
    <source>
        <dbReference type="EMBL" id="SMP42947.1"/>
    </source>
</evidence>
<dbReference type="RefSeq" id="WP_283440395.1">
    <property type="nucleotide sequence ID" value="NZ_FXUL01000001.1"/>
</dbReference>
<keyword evidence="6" id="KW-0560">Oxidoreductase</keyword>
<protein>
    <recommendedName>
        <fullName evidence="4 6">dTDP-4-dehydrorhamnose reductase</fullName>
        <ecNumber evidence="3 6">1.1.1.133</ecNumber>
    </recommendedName>
</protein>
<dbReference type="Gene3D" id="3.40.50.720">
    <property type="entry name" value="NAD(P)-binding Rossmann-like Domain"/>
    <property type="match status" value="1"/>
</dbReference>
<evidence type="ECO:0000313" key="9">
    <source>
        <dbReference type="Proteomes" id="UP001158049"/>
    </source>
</evidence>
<comment type="catalytic activity">
    <reaction evidence="5 6">
        <text>dTDP-beta-L-rhamnose + NADP(+) = dTDP-4-dehydro-beta-L-rhamnose + NADPH + H(+)</text>
        <dbReference type="Rhea" id="RHEA:21796"/>
        <dbReference type="ChEBI" id="CHEBI:15378"/>
        <dbReference type="ChEBI" id="CHEBI:57510"/>
        <dbReference type="ChEBI" id="CHEBI:57783"/>
        <dbReference type="ChEBI" id="CHEBI:58349"/>
        <dbReference type="ChEBI" id="CHEBI:62830"/>
        <dbReference type="EC" id="1.1.1.133"/>
    </reaction>
</comment>
<dbReference type="PANTHER" id="PTHR10491">
    <property type="entry name" value="DTDP-4-DEHYDRORHAMNOSE REDUCTASE"/>
    <property type="match status" value="1"/>
</dbReference>
<dbReference type="Pfam" id="PF04321">
    <property type="entry name" value="RmlD_sub_bind"/>
    <property type="match status" value="1"/>
</dbReference>
<evidence type="ECO:0000259" key="7">
    <source>
        <dbReference type="Pfam" id="PF04321"/>
    </source>
</evidence>
<dbReference type="EC" id="1.1.1.133" evidence="3 6"/>
<dbReference type="CDD" id="cd05254">
    <property type="entry name" value="dTDP_HR_like_SDR_e"/>
    <property type="match status" value="1"/>
</dbReference>
<dbReference type="SUPFAM" id="SSF51735">
    <property type="entry name" value="NAD(P)-binding Rossmann-fold domains"/>
    <property type="match status" value="1"/>
</dbReference>
<evidence type="ECO:0000256" key="2">
    <source>
        <dbReference type="ARBA" id="ARBA00010944"/>
    </source>
</evidence>
<comment type="similarity">
    <text evidence="2 6">Belongs to the dTDP-4-dehydrorhamnose reductase family.</text>
</comment>
<comment type="function">
    <text evidence="6">Catalyzes the reduction of dTDP-6-deoxy-L-lyxo-4-hexulose to yield dTDP-L-rhamnose.</text>
</comment>
<evidence type="ECO:0000256" key="3">
    <source>
        <dbReference type="ARBA" id="ARBA00012929"/>
    </source>
</evidence>
<evidence type="ECO:0000256" key="6">
    <source>
        <dbReference type="RuleBase" id="RU364082"/>
    </source>
</evidence>
<comment type="pathway">
    <text evidence="1 6">Carbohydrate biosynthesis; dTDP-L-rhamnose biosynthesis.</text>
</comment>
<accession>A0ABY1PV70</accession>
<evidence type="ECO:0000256" key="1">
    <source>
        <dbReference type="ARBA" id="ARBA00004781"/>
    </source>
</evidence>
<comment type="caution">
    <text evidence="8">The sequence shown here is derived from an EMBL/GenBank/DDBJ whole genome shotgun (WGS) entry which is preliminary data.</text>
</comment>
<dbReference type="SUPFAM" id="SSF51445">
    <property type="entry name" value="(Trans)glycosidases"/>
    <property type="match status" value="1"/>
</dbReference>
<evidence type="ECO:0000256" key="4">
    <source>
        <dbReference type="ARBA" id="ARBA00017099"/>
    </source>
</evidence>
<proteinExistence type="inferred from homology"/>
<dbReference type="InterPro" id="IPR001360">
    <property type="entry name" value="Glyco_hydro_1"/>
</dbReference>
<dbReference type="InterPro" id="IPR005913">
    <property type="entry name" value="dTDP_dehydrorham_reduct"/>
</dbReference>
<feature type="domain" description="RmlD-like substrate binding" evidence="7">
    <location>
        <begin position="453"/>
        <end position="685"/>
    </location>
</feature>
<dbReference type="PANTHER" id="PTHR10491:SF4">
    <property type="entry name" value="METHIONINE ADENOSYLTRANSFERASE 2 SUBUNIT BETA"/>
    <property type="match status" value="1"/>
</dbReference>
<name>A0ABY1PV70_9BURK</name>
<dbReference type="Gene3D" id="3.90.25.10">
    <property type="entry name" value="UDP-galactose 4-epimerase, domain 1"/>
    <property type="match status" value="1"/>
</dbReference>
<dbReference type="Gene3D" id="3.20.20.80">
    <property type="entry name" value="Glycosidases"/>
    <property type="match status" value="1"/>
</dbReference>
<dbReference type="EMBL" id="FXUL01000001">
    <property type="protein sequence ID" value="SMP42947.1"/>
    <property type="molecule type" value="Genomic_DNA"/>
</dbReference>
<gene>
    <name evidence="8" type="ORF">SAMN06295970_101245</name>
</gene>
<dbReference type="Pfam" id="PF00232">
    <property type="entry name" value="Glyco_hydro_1"/>
    <property type="match status" value="1"/>
</dbReference>
<organism evidence="8 9">
    <name type="scientific">Noviherbaspirillum suwonense</name>
    <dbReference type="NCBI Taxonomy" id="1224511"/>
    <lineage>
        <taxon>Bacteria</taxon>
        <taxon>Pseudomonadati</taxon>
        <taxon>Pseudomonadota</taxon>
        <taxon>Betaproteobacteria</taxon>
        <taxon>Burkholderiales</taxon>
        <taxon>Oxalobacteraceae</taxon>
        <taxon>Noviherbaspirillum</taxon>
    </lineage>
</organism>
<dbReference type="InterPro" id="IPR029903">
    <property type="entry name" value="RmlD-like-bd"/>
</dbReference>
<dbReference type="InterPro" id="IPR017853">
    <property type="entry name" value="GH"/>
</dbReference>
<keyword evidence="6" id="KW-0521">NADP</keyword>
<sequence>MTMSSNARRQPGPPELWGGIECTVARVGDVVRDQARETGHWEREQDLDQIAALGIRTLRYPVLWETISPDAPDRCDWSWHDRRLAKMRDLGISPIAGLVHHGSGPRYTNLADLAFPELLAQHAARVAERYPWIDKYTPVNEPLTTARFSGLYGHWYPHGADDATFLRTLINQCRATVLSMQAIRRINPAAQLVQTEDMGKAFSTPRLQYQADHENERRWLSFDLLCGRVGPDHPWHGRFVKNGIGADELAFFVEQPCPPDIIGINHYLTSERYLDERDELFPEHHLSGNQHDRYADVEAVRIDFEGRPTGPLARLREVWERYGLPMAVTEVHHGNTRDEQLRWLKEVWDAACLLREEGVDLRAVTIWSLFGCVDWNTLLTQRNGFYEPGVFDVRCDPPRATALAMAAGALARTGDFSHPVLDQAGWWHRHDRYYQPPQREPRSPALVQRPRVIAITGATGTLGRAFARVCTQRGLPHVLLSRSDMDITDPQSVDAALERVRPWAVINAAGYVRVDQAEKEQERCFLENAHGAETLARACARSGTHYVAFSSDLVFDGTLGRAYVESDEVCPTGVYGRSKASAERLVKQAFPEALVVRTSAFFGPWDTYNFVHMTLRALKEGRRVEASDAVMVSPTYVPDLVHAALDLLIDRSGGVWHLANQGVISWHELAARAASEAGVDSSRLVRADGGQASATALSSERGLLLPTLEGALQRYIRDTARV</sequence>
<comment type="cofactor">
    <cofactor evidence="6">
        <name>Mg(2+)</name>
        <dbReference type="ChEBI" id="CHEBI:18420"/>
    </cofactor>
    <text evidence="6">Binds 1 Mg(2+) ion per monomer.</text>
</comment>
<keyword evidence="9" id="KW-1185">Reference proteome</keyword>
<dbReference type="InterPro" id="IPR036291">
    <property type="entry name" value="NAD(P)-bd_dom_sf"/>
</dbReference>
<dbReference type="Proteomes" id="UP001158049">
    <property type="component" value="Unassembled WGS sequence"/>
</dbReference>